<evidence type="ECO:0000259" key="7">
    <source>
        <dbReference type="Pfam" id="PF14322"/>
    </source>
</evidence>
<dbReference type="Gene3D" id="1.25.40.390">
    <property type="match status" value="1"/>
</dbReference>
<dbReference type="RefSeq" id="WP_115565058.1">
    <property type="nucleotide sequence ID" value="NZ_QRGR01000008.1"/>
</dbReference>
<name>A0A3D8LDP0_9BACT</name>
<dbReference type="InterPro" id="IPR033985">
    <property type="entry name" value="SusD-like_N"/>
</dbReference>
<dbReference type="AlphaFoldDB" id="A0A3D8LDP0"/>
<evidence type="ECO:0000259" key="6">
    <source>
        <dbReference type="Pfam" id="PF07980"/>
    </source>
</evidence>
<proteinExistence type="inferred from homology"/>
<dbReference type="Proteomes" id="UP000256708">
    <property type="component" value="Unassembled WGS sequence"/>
</dbReference>
<evidence type="ECO:0000256" key="3">
    <source>
        <dbReference type="ARBA" id="ARBA00022729"/>
    </source>
</evidence>
<dbReference type="InterPro" id="IPR012944">
    <property type="entry name" value="SusD_RagB_dom"/>
</dbReference>
<dbReference type="GO" id="GO:0009279">
    <property type="term" value="C:cell outer membrane"/>
    <property type="evidence" value="ECO:0007669"/>
    <property type="project" value="UniProtKB-SubCell"/>
</dbReference>
<dbReference type="PROSITE" id="PS51257">
    <property type="entry name" value="PROKAR_LIPOPROTEIN"/>
    <property type="match status" value="1"/>
</dbReference>
<keyword evidence="9" id="KW-1185">Reference proteome</keyword>
<evidence type="ECO:0000313" key="8">
    <source>
        <dbReference type="EMBL" id="RDV15463.1"/>
    </source>
</evidence>
<sequence>MKRIIIASLVCLSFLGTSCEDLLEEEPLDRLSSKTFYKTLADGNAAVNAIYNPLRTNYGFRYGAQYTAVSDYASGQGFYIPVASYQGYPSSIISVTDGEWAYFYQAINLANIVLKYVPGINASDADKNALLGEARFLRALNYYSLVRGWGGVPIRTSPTEDFSSLGGKRASVAEVYSLIIDDLKYAETALPSSQSLAGKPTMWSAKTMLADVYLTIEDFANARDKADEVISSGVYSLVPVSQAADFEKIFGPDAVTSSEDIFSLKFQRTDDLSFIPQFYAPSNSVYASTGWGTFFGFPTYPLLRDWDRNDLRYDFNLYTSYPNRAGSTSQTSAAQPIRFGKFKDAGYAPGEGNDYPIYRYPDALLIYAEAASMANGEPTSLALERLNMVHRRAYGYTPDAASPVDFSLTGHTAASFRDLVLTERAYEFLCEDGKRWFDLKRTGTLKEVIRNAKNIEVADSHLLFPIPQQEINSNPDLSSADQNPGY</sequence>
<gene>
    <name evidence="8" type="ORF">DXT99_08180</name>
</gene>
<dbReference type="OrthoDB" id="5694214at2"/>
<evidence type="ECO:0000256" key="2">
    <source>
        <dbReference type="ARBA" id="ARBA00006275"/>
    </source>
</evidence>
<comment type="caution">
    <text evidence="8">The sequence shown here is derived from an EMBL/GenBank/DDBJ whole genome shotgun (WGS) entry which is preliminary data.</text>
</comment>
<comment type="similarity">
    <text evidence="2">Belongs to the SusD family.</text>
</comment>
<dbReference type="Pfam" id="PF07980">
    <property type="entry name" value="SusD_RagB"/>
    <property type="match status" value="1"/>
</dbReference>
<evidence type="ECO:0000256" key="1">
    <source>
        <dbReference type="ARBA" id="ARBA00004442"/>
    </source>
</evidence>
<accession>A0A3D8LDP0</accession>
<dbReference type="CDD" id="cd08977">
    <property type="entry name" value="SusD"/>
    <property type="match status" value="1"/>
</dbReference>
<organism evidence="8 9">
    <name type="scientific">Pontibacter diazotrophicus</name>
    <dbReference type="NCBI Taxonomy" id="1400979"/>
    <lineage>
        <taxon>Bacteria</taxon>
        <taxon>Pseudomonadati</taxon>
        <taxon>Bacteroidota</taxon>
        <taxon>Cytophagia</taxon>
        <taxon>Cytophagales</taxon>
        <taxon>Hymenobacteraceae</taxon>
        <taxon>Pontibacter</taxon>
    </lineage>
</organism>
<evidence type="ECO:0000256" key="5">
    <source>
        <dbReference type="ARBA" id="ARBA00023237"/>
    </source>
</evidence>
<reference evidence="9" key="1">
    <citation type="submission" date="2018-08" db="EMBL/GenBank/DDBJ databases">
        <authorList>
            <person name="Liu Z.-W."/>
            <person name="Du Z.-J."/>
        </authorList>
    </citation>
    <scope>NUCLEOTIDE SEQUENCE [LARGE SCALE GENOMIC DNA]</scope>
    <source>
        <strain evidence="9">H4X</strain>
    </source>
</reference>
<protein>
    <submittedName>
        <fullName evidence="8">RagB/SusD family nutrient uptake outer membrane protein</fullName>
    </submittedName>
</protein>
<feature type="domain" description="RagB/SusD" evidence="6">
    <location>
        <begin position="351"/>
        <end position="486"/>
    </location>
</feature>
<keyword evidence="5" id="KW-0998">Cell outer membrane</keyword>
<evidence type="ECO:0000313" key="9">
    <source>
        <dbReference type="Proteomes" id="UP000256708"/>
    </source>
</evidence>
<dbReference type="EMBL" id="QRGR01000008">
    <property type="protein sequence ID" value="RDV15463.1"/>
    <property type="molecule type" value="Genomic_DNA"/>
</dbReference>
<dbReference type="InterPro" id="IPR011990">
    <property type="entry name" value="TPR-like_helical_dom_sf"/>
</dbReference>
<keyword evidence="3" id="KW-0732">Signal</keyword>
<feature type="domain" description="SusD-like N-terminal" evidence="7">
    <location>
        <begin position="99"/>
        <end position="214"/>
    </location>
</feature>
<comment type="subcellular location">
    <subcellularLocation>
        <location evidence="1">Cell outer membrane</location>
    </subcellularLocation>
</comment>
<evidence type="ECO:0000256" key="4">
    <source>
        <dbReference type="ARBA" id="ARBA00023136"/>
    </source>
</evidence>
<dbReference type="Pfam" id="PF14322">
    <property type="entry name" value="SusD-like_3"/>
    <property type="match status" value="1"/>
</dbReference>
<keyword evidence="4" id="KW-0472">Membrane</keyword>
<dbReference type="SUPFAM" id="SSF48452">
    <property type="entry name" value="TPR-like"/>
    <property type="match status" value="1"/>
</dbReference>